<dbReference type="EMBL" id="JBIRYO010000003">
    <property type="protein sequence ID" value="MFI2473060.1"/>
    <property type="molecule type" value="Genomic_DNA"/>
</dbReference>
<dbReference type="InterPro" id="IPR017517">
    <property type="entry name" value="Maleyloyr_isom"/>
</dbReference>
<evidence type="ECO:0000313" key="3">
    <source>
        <dbReference type="Proteomes" id="UP001611415"/>
    </source>
</evidence>
<comment type="caution">
    <text evidence="2">The sequence shown here is derived from an EMBL/GenBank/DDBJ whole genome shotgun (WGS) entry which is preliminary data.</text>
</comment>
<dbReference type="NCBIfam" id="TIGR03083">
    <property type="entry name" value="maleylpyruvate isomerase family mycothiol-dependent enzyme"/>
    <property type="match status" value="1"/>
</dbReference>
<gene>
    <name evidence="2" type="ORF">ACH49W_06740</name>
</gene>
<keyword evidence="2" id="KW-0413">Isomerase</keyword>
<organism evidence="2 3">
    <name type="scientific">Nocardia xishanensis</name>
    <dbReference type="NCBI Taxonomy" id="238964"/>
    <lineage>
        <taxon>Bacteria</taxon>
        <taxon>Bacillati</taxon>
        <taxon>Actinomycetota</taxon>
        <taxon>Actinomycetes</taxon>
        <taxon>Mycobacteriales</taxon>
        <taxon>Nocardiaceae</taxon>
        <taxon>Nocardia</taxon>
    </lineage>
</organism>
<sequence>MAAHEPMTTEQIWRAVTAERATLAELLASLPEAALDHASLCADWRVRDVVAHVILSARPHLGSILVNLIRARGDLHRLIRDTAVRHAQRRTTGQLLAELRDIVDARIAAFGTTPADRLMDVLVHGQDIAVPLGIERTMPVAAARAGIQRVWEVGSPFHAREKFGGYRLVATDDEWAVGDGPVIEGSLTALLLLTTGREAALDRLAGDGVTRLLSERR</sequence>
<feature type="domain" description="Mycothiol-dependent maleylpyruvate isomerase metal-binding" evidence="1">
    <location>
        <begin position="17"/>
        <end position="117"/>
    </location>
</feature>
<dbReference type="Proteomes" id="UP001611415">
    <property type="component" value="Unassembled WGS sequence"/>
</dbReference>
<reference evidence="2 3" key="1">
    <citation type="submission" date="2024-10" db="EMBL/GenBank/DDBJ databases">
        <title>The Natural Products Discovery Center: Release of the First 8490 Sequenced Strains for Exploring Actinobacteria Biosynthetic Diversity.</title>
        <authorList>
            <person name="Kalkreuter E."/>
            <person name="Kautsar S.A."/>
            <person name="Yang D."/>
            <person name="Bader C.D."/>
            <person name="Teijaro C.N."/>
            <person name="Fluegel L."/>
            <person name="Davis C.M."/>
            <person name="Simpson J.R."/>
            <person name="Lauterbach L."/>
            <person name="Steele A.D."/>
            <person name="Gui C."/>
            <person name="Meng S."/>
            <person name="Li G."/>
            <person name="Viehrig K."/>
            <person name="Ye F."/>
            <person name="Su P."/>
            <person name="Kiefer A.F."/>
            <person name="Nichols A."/>
            <person name="Cepeda A.J."/>
            <person name="Yan W."/>
            <person name="Fan B."/>
            <person name="Jiang Y."/>
            <person name="Adhikari A."/>
            <person name="Zheng C.-J."/>
            <person name="Schuster L."/>
            <person name="Cowan T.M."/>
            <person name="Smanski M.J."/>
            <person name="Chevrette M.G."/>
            <person name="De Carvalho L.P.S."/>
            <person name="Shen B."/>
        </authorList>
    </citation>
    <scope>NUCLEOTIDE SEQUENCE [LARGE SCALE GENOMIC DNA]</scope>
    <source>
        <strain evidence="2 3">NPDC019275</strain>
    </source>
</reference>
<evidence type="ECO:0000259" key="1">
    <source>
        <dbReference type="Pfam" id="PF11716"/>
    </source>
</evidence>
<keyword evidence="3" id="KW-1185">Reference proteome</keyword>
<dbReference type="Gene3D" id="1.20.120.450">
    <property type="entry name" value="dinb family like domain"/>
    <property type="match status" value="1"/>
</dbReference>
<protein>
    <submittedName>
        <fullName evidence="2">Maleylpyruvate isomerase family mycothiol-dependent enzyme</fullName>
    </submittedName>
</protein>
<accession>A0ABW7WW37</accession>
<dbReference type="Pfam" id="PF11716">
    <property type="entry name" value="MDMPI_N"/>
    <property type="match status" value="1"/>
</dbReference>
<dbReference type="InterPro" id="IPR024344">
    <property type="entry name" value="MDMPI_metal-binding"/>
</dbReference>
<dbReference type="SUPFAM" id="SSF109854">
    <property type="entry name" value="DinB/YfiT-like putative metalloenzymes"/>
    <property type="match status" value="1"/>
</dbReference>
<dbReference type="RefSeq" id="WP_397091578.1">
    <property type="nucleotide sequence ID" value="NZ_JBIRYO010000003.1"/>
</dbReference>
<proteinExistence type="predicted"/>
<evidence type="ECO:0000313" key="2">
    <source>
        <dbReference type="EMBL" id="MFI2473060.1"/>
    </source>
</evidence>
<name>A0ABW7WW37_9NOCA</name>
<dbReference type="GO" id="GO:0016853">
    <property type="term" value="F:isomerase activity"/>
    <property type="evidence" value="ECO:0007669"/>
    <property type="project" value="UniProtKB-KW"/>
</dbReference>
<dbReference type="InterPro" id="IPR034660">
    <property type="entry name" value="DinB/YfiT-like"/>
</dbReference>